<reference evidence="2 3" key="1">
    <citation type="submission" date="2015-07" db="EMBL/GenBank/DDBJ databases">
        <title>The genome of Eufriesea mexicana.</title>
        <authorList>
            <person name="Pan H."/>
            <person name="Kapheim K."/>
        </authorList>
    </citation>
    <scope>NUCLEOTIDE SEQUENCE [LARGE SCALE GENOMIC DNA]</scope>
    <source>
        <strain evidence="2">0111107269</strain>
        <tissue evidence="2">Whole body</tissue>
    </source>
</reference>
<keyword evidence="3" id="KW-1185">Reference proteome</keyword>
<evidence type="ECO:0000313" key="2">
    <source>
        <dbReference type="EMBL" id="OAD54689.1"/>
    </source>
</evidence>
<evidence type="ECO:0000256" key="1">
    <source>
        <dbReference type="SAM" id="MobiDB-lite"/>
    </source>
</evidence>
<sequence>MTGGEEQAWHTDAPRVQTARSKVPIPVSLPSADVGGLSISGSTSTCSLVGSPRTQKGSESGLRFRSIDDPHDQPQIIHAVNIQCKIQHFNQALGQYSVKNLKEP</sequence>
<feature type="compositionally biased region" description="Polar residues" evidence="1">
    <location>
        <begin position="39"/>
        <end position="58"/>
    </location>
</feature>
<proteinExistence type="predicted"/>
<accession>A0A310SM78</accession>
<feature type="region of interest" description="Disordered" evidence="1">
    <location>
        <begin position="1"/>
        <end position="69"/>
    </location>
</feature>
<gene>
    <name evidence="2" type="ORF">WN48_06365</name>
</gene>
<dbReference type="AlphaFoldDB" id="A0A310SM78"/>
<evidence type="ECO:0000313" key="3">
    <source>
        <dbReference type="Proteomes" id="UP000250275"/>
    </source>
</evidence>
<dbReference type="EMBL" id="KQ763867">
    <property type="protein sequence ID" value="OAD54689.1"/>
    <property type="molecule type" value="Genomic_DNA"/>
</dbReference>
<name>A0A310SM78_9HYME</name>
<organism evidence="2 3">
    <name type="scientific">Eufriesea mexicana</name>
    <dbReference type="NCBI Taxonomy" id="516756"/>
    <lineage>
        <taxon>Eukaryota</taxon>
        <taxon>Metazoa</taxon>
        <taxon>Ecdysozoa</taxon>
        <taxon>Arthropoda</taxon>
        <taxon>Hexapoda</taxon>
        <taxon>Insecta</taxon>
        <taxon>Pterygota</taxon>
        <taxon>Neoptera</taxon>
        <taxon>Endopterygota</taxon>
        <taxon>Hymenoptera</taxon>
        <taxon>Apocrita</taxon>
        <taxon>Aculeata</taxon>
        <taxon>Apoidea</taxon>
        <taxon>Anthophila</taxon>
        <taxon>Apidae</taxon>
        <taxon>Eufriesea</taxon>
    </lineage>
</organism>
<protein>
    <submittedName>
        <fullName evidence="2">Uncharacterized protein</fullName>
    </submittedName>
</protein>
<dbReference type="Proteomes" id="UP000250275">
    <property type="component" value="Unassembled WGS sequence"/>
</dbReference>